<name>A0A8T0RIE6_PANVG</name>
<evidence type="ECO:0000313" key="2">
    <source>
        <dbReference type="Proteomes" id="UP000823388"/>
    </source>
</evidence>
<keyword evidence="2" id="KW-1185">Reference proteome</keyword>
<protein>
    <submittedName>
        <fullName evidence="1">Uncharacterized protein</fullName>
    </submittedName>
</protein>
<dbReference type="InterPro" id="IPR012871">
    <property type="entry name" value="DUF1668_ORYSA"/>
</dbReference>
<dbReference type="Pfam" id="PF07893">
    <property type="entry name" value="DUF1668"/>
    <property type="match status" value="1"/>
</dbReference>
<comment type="caution">
    <text evidence="1">The sequence shown here is derived from an EMBL/GenBank/DDBJ whole genome shotgun (WGS) entry which is preliminary data.</text>
</comment>
<dbReference type="EMBL" id="CM029047">
    <property type="protein sequence ID" value="KAG2585194.1"/>
    <property type="molecule type" value="Genomic_DNA"/>
</dbReference>
<evidence type="ECO:0000313" key="1">
    <source>
        <dbReference type="EMBL" id="KAG2585194.1"/>
    </source>
</evidence>
<accession>A0A8T0RIE6</accession>
<dbReference type="Proteomes" id="UP000823388">
    <property type="component" value="Chromosome 6K"/>
</dbReference>
<proteinExistence type="predicted"/>
<organism evidence="1 2">
    <name type="scientific">Panicum virgatum</name>
    <name type="common">Blackwell switchgrass</name>
    <dbReference type="NCBI Taxonomy" id="38727"/>
    <lineage>
        <taxon>Eukaryota</taxon>
        <taxon>Viridiplantae</taxon>
        <taxon>Streptophyta</taxon>
        <taxon>Embryophyta</taxon>
        <taxon>Tracheophyta</taxon>
        <taxon>Spermatophyta</taxon>
        <taxon>Magnoliopsida</taxon>
        <taxon>Liliopsida</taxon>
        <taxon>Poales</taxon>
        <taxon>Poaceae</taxon>
        <taxon>PACMAD clade</taxon>
        <taxon>Panicoideae</taxon>
        <taxon>Panicodae</taxon>
        <taxon>Paniceae</taxon>
        <taxon>Panicinae</taxon>
        <taxon>Panicum</taxon>
        <taxon>Panicum sect. Hiantes</taxon>
    </lineage>
</organism>
<sequence>MAAGGGGHRRHSRGKKRLLFVEERRMLDGSCDAYLVFKINLKDMFAGAEGGEEDWAMLMRSFPRPVAQFDALPGRPELLDLAVVPGSCSGTNIVAVSSDRGTVIYAAAGGAEVPCGRELRYYMTNGTTLIPLGTRLYAVATNLRPPTSVDSRPSFQALMPPPPLSSGSHGRWSWCALPAPPRDL</sequence>
<reference evidence="1" key="1">
    <citation type="submission" date="2020-05" db="EMBL/GenBank/DDBJ databases">
        <title>WGS assembly of Panicum virgatum.</title>
        <authorList>
            <person name="Lovell J.T."/>
            <person name="Jenkins J."/>
            <person name="Shu S."/>
            <person name="Juenger T.E."/>
            <person name="Schmutz J."/>
        </authorList>
    </citation>
    <scope>NUCLEOTIDE SEQUENCE</scope>
    <source>
        <strain evidence="1">AP13</strain>
    </source>
</reference>
<dbReference type="AlphaFoldDB" id="A0A8T0RIE6"/>
<gene>
    <name evidence="1" type="ORF">PVAP13_6KG377318</name>
</gene>